<dbReference type="SMART" id="SM00860">
    <property type="entry name" value="SMI1_KNR4"/>
    <property type="match status" value="1"/>
</dbReference>
<dbReference type="InterPro" id="IPR037883">
    <property type="entry name" value="Knr4/Smi1-like_sf"/>
</dbReference>
<dbReference type="SUPFAM" id="SSF160631">
    <property type="entry name" value="SMI1/KNR4-like"/>
    <property type="match status" value="1"/>
</dbReference>
<name>A0A6B3NP32_9CYAN</name>
<comment type="caution">
    <text evidence="2">The sequence shown here is derived from an EMBL/GenBank/DDBJ whole genome shotgun (WGS) entry which is preliminary data.</text>
</comment>
<proteinExistence type="predicted"/>
<evidence type="ECO:0000259" key="1">
    <source>
        <dbReference type="SMART" id="SM00860"/>
    </source>
</evidence>
<organism evidence="2">
    <name type="scientific">Symploca sp. SIO1C4</name>
    <dbReference type="NCBI Taxonomy" id="2607765"/>
    <lineage>
        <taxon>Bacteria</taxon>
        <taxon>Bacillati</taxon>
        <taxon>Cyanobacteriota</taxon>
        <taxon>Cyanophyceae</taxon>
        <taxon>Coleofasciculales</taxon>
        <taxon>Coleofasciculaceae</taxon>
        <taxon>Symploca</taxon>
    </lineage>
</organism>
<dbReference type="Pfam" id="PF09346">
    <property type="entry name" value="SMI1_KNR4"/>
    <property type="match status" value="1"/>
</dbReference>
<dbReference type="InterPro" id="IPR018958">
    <property type="entry name" value="Knr4/Smi1-like_dom"/>
</dbReference>
<dbReference type="Gene3D" id="3.40.1580.10">
    <property type="entry name" value="SMI1/KNR4-like"/>
    <property type="match status" value="1"/>
</dbReference>
<protein>
    <submittedName>
        <fullName evidence="2">SMI1/KNR4 family protein</fullName>
    </submittedName>
</protein>
<dbReference type="AlphaFoldDB" id="A0A6B3NP32"/>
<gene>
    <name evidence="2" type="ORF">F6J89_31940</name>
</gene>
<reference evidence="2" key="1">
    <citation type="submission" date="2019-11" db="EMBL/GenBank/DDBJ databases">
        <title>Genomic insights into an expanded diversity of filamentous marine cyanobacteria reveals the extraordinary biosynthetic potential of Moorea and Okeania.</title>
        <authorList>
            <person name="Ferreira Leao T."/>
            <person name="Wang M."/>
            <person name="Moss N."/>
            <person name="Da Silva R."/>
            <person name="Sanders J."/>
            <person name="Nurk S."/>
            <person name="Gurevich A."/>
            <person name="Humphrey G."/>
            <person name="Reher R."/>
            <person name="Zhu Q."/>
            <person name="Belda-Ferre P."/>
            <person name="Glukhov E."/>
            <person name="Rex R."/>
            <person name="Dorrestein P.C."/>
            <person name="Knight R."/>
            <person name="Pevzner P."/>
            <person name="Gerwick W.H."/>
            <person name="Gerwick L."/>
        </authorList>
    </citation>
    <scope>NUCLEOTIDE SEQUENCE</scope>
    <source>
        <strain evidence="2">SIO1C4</strain>
    </source>
</reference>
<feature type="domain" description="Knr4/Smi1-like" evidence="1">
    <location>
        <begin position="22"/>
        <end position="178"/>
    </location>
</feature>
<evidence type="ECO:0000313" key="2">
    <source>
        <dbReference type="EMBL" id="NER32092.1"/>
    </source>
</evidence>
<dbReference type="EMBL" id="JAAHFQ010001063">
    <property type="protein sequence ID" value="NER32092.1"/>
    <property type="molecule type" value="Genomic_DNA"/>
</dbReference>
<accession>A0A6B3NP32</accession>
<sequence length="189" mass="22148">MEDVDEELPSEVIESGWLGYPGATEEQIALAETRLGIVLPPSYREFLTVTNGWHQTTPFIYKIWSTEEIEWFALRNQAWINAFVERYGNKCKNSLQSRFTMPSISDEEYLIYGDNQDCSKFRLEYLSTALEISDRGESAIYLLNPKIITEDGEWEACFFGDWLPGADRYRSFREMMQAEYQNFLELREV</sequence>